<evidence type="ECO:0000256" key="5">
    <source>
        <dbReference type="ARBA" id="ARBA00023136"/>
    </source>
</evidence>
<evidence type="ECO:0000256" key="2">
    <source>
        <dbReference type="ARBA" id="ARBA00022448"/>
    </source>
</evidence>
<evidence type="ECO:0000256" key="4">
    <source>
        <dbReference type="ARBA" id="ARBA00022989"/>
    </source>
</evidence>
<dbReference type="GO" id="GO:0046872">
    <property type="term" value="F:metal ion binding"/>
    <property type="evidence" value="ECO:0007669"/>
    <property type="project" value="UniProtKB-KW"/>
</dbReference>
<evidence type="ECO:0000256" key="6">
    <source>
        <dbReference type="PIRSR" id="PIRSR600175-1"/>
    </source>
</evidence>
<feature type="compositionally biased region" description="Basic and acidic residues" evidence="9">
    <location>
        <begin position="97"/>
        <end position="107"/>
    </location>
</feature>
<feature type="transmembrane region" description="Helical" evidence="10">
    <location>
        <begin position="539"/>
        <end position="565"/>
    </location>
</feature>
<gene>
    <name evidence="11" type="ORF">NXF25_011060</name>
</gene>
<keyword evidence="4 10" id="KW-1133">Transmembrane helix</keyword>
<name>A0AAW1BKH1_CROAD</name>
<dbReference type="GO" id="GO:0089718">
    <property type="term" value="P:amino acid import across plasma membrane"/>
    <property type="evidence" value="ECO:0007669"/>
    <property type="project" value="TreeGrafter"/>
</dbReference>
<evidence type="ECO:0000313" key="11">
    <source>
        <dbReference type="EMBL" id="KAK9402704.1"/>
    </source>
</evidence>
<keyword evidence="5 10" id="KW-0472">Membrane</keyword>
<keyword evidence="2 8" id="KW-0813">Transport</keyword>
<evidence type="ECO:0000256" key="7">
    <source>
        <dbReference type="PIRSR" id="PIRSR600175-2"/>
    </source>
</evidence>
<evidence type="ECO:0000256" key="9">
    <source>
        <dbReference type="SAM" id="MobiDB-lite"/>
    </source>
</evidence>
<feature type="region of interest" description="Disordered" evidence="9">
    <location>
        <begin position="1"/>
        <end position="374"/>
    </location>
</feature>
<feature type="compositionally biased region" description="Low complexity" evidence="9">
    <location>
        <begin position="181"/>
        <end position="192"/>
    </location>
</feature>
<keyword evidence="12" id="KW-1185">Reference proteome</keyword>
<feature type="transmembrane region" description="Helical" evidence="10">
    <location>
        <begin position="736"/>
        <end position="762"/>
    </location>
</feature>
<evidence type="ECO:0000256" key="8">
    <source>
        <dbReference type="RuleBase" id="RU003732"/>
    </source>
</evidence>
<feature type="binding site" evidence="6">
    <location>
        <position position="807"/>
    </location>
    <ligand>
        <name>Na(+)</name>
        <dbReference type="ChEBI" id="CHEBI:29101"/>
        <label>1</label>
    </ligand>
</feature>
<feature type="binding site" evidence="6">
    <location>
        <position position="476"/>
    </location>
    <ligand>
        <name>Na(+)</name>
        <dbReference type="ChEBI" id="CHEBI:29101"/>
        <label>1</label>
    </ligand>
</feature>
<feature type="binding site" evidence="6">
    <location>
        <position position="710"/>
    </location>
    <ligand>
        <name>Na(+)</name>
        <dbReference type="ChEBI" id="CHEBI:29101"/>
        <label>1</label>
    </ligand>
</feature>
<feature type="compositionally biased region" description="Pro residues" evidence="9">
    <location>
        <begin position="282"/>
        <end position="295"/>
    </location>
</feature>
<keyword evidence="7" id="KW-1015">Disulfide bond</keyword>
<dbReference type="NCBIfam" id="NF037979">
    <property type="entry name" value="Na_transp"/>
    <property type="match status" value="1"/>
</dbReference>
<feature type="compositionally biased region" description="Low complexity" evidence="9">
    <location>
        <begin position="296"/>
        <end position="308"/>
    </location>
</feature>
<dbReference type="InterPro" id="IPR037272">
    <property type="entry name" value="SNS_sf"/>
</dbReference>
<feature type="binding site" evidence="6">
    <location>
        <position position="480"/>
    </location>
    <ligand>
        <name>Na(+)</name>
        <dbReference type="ChEBI" id="CHEBI:29101"/>
        <label>1</label>
    </ligand>
</feature>
<sequence length="1038" mass="110193">MLPPPLPIARQPLSRQRRGPAPSDADAAILAAGPAAQQPSLPRTKMAASREGGSTLRTRACAEPGYEARRGRRERGAAALPLLLERGARSATAPPADRLRQCPDQFRRAAFSGHCPGGGAPKPSWAPAGGAEEAPSRPAKTPCARAPQKRLSCPERRFRPGGDPSKAPRGGSPPRPPPGLGPCWPRGSRSSGPIPPALGPCTHLRPNVGTRPGRSGKRLATSRGGARGAGGFGGASRGAGRAGRGGPGERRARPGALPAGLPGPASPAWLNGRNSSERRCPMEPPPPPPPPPPAAAPAARPVSPARPSGKPEKAGGAGAGGGSALGLPSREVVGAARRRLGPSSCDVGPRGVRSPAALGPRGGYSGPAGWPRRRCREGSRPVGCWVGGGGVGGQVDPALQGDARPGCAKAAAAEPVGVAQLNGAGLEGFHLPATVLPQTQPSLLAQGATPAPEPPQPRETWGGKYEFLLSCLGYCVGLGNVWRFPYLCYRNGGGVFLIPYTIMLVFTGLPLFLMELSLGQYGATGPLSVWKCCPLLKGIGVGMLVVASLVSLYYNVIIAWTFYYLSQSFQSPLPWSCDAPHNRPLCQSQNRSLASSPPASPSEVFWNQRVLGVVHSAGLGDPGPVRGSLALCLLLAWAVVFLCSLKGIRSSGKMVYFTATFPYVVLVVLIIRGATLEGSVEGIRFYLSADWSRLQSAQVWNDAASQIFYSLGIGFGGLLSMASYNKFDNNVIRDTLVIGVGNCCTSLFAGFAIFSILGHMAWRKKVSVGRVADSGPGLAFVAYPEALALLPGSFCWSILFFLMLFTLGVDTLFGNMEGITTAVMDEFPSLRRWRRKVLFLGGLCLAFYLLGLLLITEGGIYWFTLIDAYSTSFGLIIVALFMCLGVAFFYGVNQFCQDIVDMIQLCPPWCRQVVPYFKACWVIFTPGMLLFILLYIFMDLSGTTLHYGAYRFPRWGQALGVCMGVLSCIQIPLWAGIALCKESGTLVARFRKAIRPLNSWRSASDRELPHQVIDVPYTVNLTDSDFTGSWQLPDRSEA</sequence>
<evidence type="ECO:0000313" key="12">
    <source>
        <dbReference type="Proteomes" id="UP001474421"/>
    </source>
</evidence>
<comment type="subcellular location">
    <subcellularLocation>
        <location evidence="1">Membrane</location>
        <topology evidence="1">Multi-pass membrane protein</topology>
    </subcellularLocation>
</comment>
<reference evidence="11 12" key="1">
    <citation type="journal article" date="2024" name="Proc. Natl. Acad. Sci. U.S.A.">
        <title>The genetic regulatory architecture and epigenomic basis for age-related changes in rattlesnake venom.</title>
        <authorList>
            <person name="Hogan M.P."/>
            <person name="Holding M.L."/>
            <person name="Nystrom G.S."/>
            <person name="Colston T.J."/>
            <person name="Bartlett D.A."/>
            <person name="Mason A.J."/>
            <person name="Ellsworth S.A."/>
            <person name="Rautsaw R.M."/>
            <person name="Lawrence K.C."/>
            <person name="Strickland J.L."/>
            <person name="He B."/>
            <person name="Fraser P."/>
            <person name="Margres M.J."/>
            <person name="Gilbert D.M."/>
            <person name="Gibbs H.L."/>
            <person name="Parkinson C.L."/>
            <person name="Rokyta D.R."/>
        </authorList>
    </citation>
    <scope>NUCLEOTIDE SEQUENCE [LARGE SCALE GENOMIC DNA]</scope>
    <source>
        <strain evidence="11">DRR0105</strain>
    </source>
</reference>
<dbReference type="InterPro" id="IPR000175">
    <property type="entry name" value="Na/ntran_symport"/>
</dbReference>
<feature type="transmembrane region" description="Helical" evidence="10">
    <location>
        <begin position="707"/>
        <end position="724"/>
    </location>
</feature>
<dbReference type="PRINTS" id="PR00176">
    <property type="entry name" value="NANEUSMPORT"/>
</dbReference>
<feature type="transmembrane region" description="Helical" evidence="10">
    <location>
        <begin position="837"/>
        <end position="863"/>
    </location>
</feature>
<feature type="transmembrane region" description="Helical" evidence="10">
    <location>
        <begin position="625"/>
        <end position="643"/>
    </location>
</feature>
<feature type="transmembrane region" description="Helical" evidence="10">
    <location>
        <begin position="913"/>
        <end position="938"/>
    </location>
</feature>
<comment type="caution">
    <text evidence="11">The sequence shown here is derived from an EMBL/GenBank/DDBJ whole genome shotgun (WGS) entry which is preliminary data.</text>
</comment>
<feature type="transmembrane region" description="Helical" evidence="10">
    <location>
        <begin position="655"/>
        <end position="675"/>
    </location>
</feature>
<dbReference type="Pfam" id="PF00209">
    <property type="entry name" value="SNF"/>
    <property type="match status" value="1"/>
</dbReference>
<dbReference type="GO" id="GO:0005283">
    <property type="term" value="F:amino acid:sodium symporter activity"/>
    <property type="evidence" value="ECO:0007669"/>
    <property type="project" value="TreeGrafter"/>
</dbReference>
<dbReference type="SUPFAM" id="SSF161070">
    <property type="entry name" value="SNF-like"/>
    <property type="match status" value="1"/>
</dbReference>
<feature type="compositionally biased region" description="Gly residues" evidence="9">
    <location>
        <begin position="225"/>
        <end position="246"/>
    </location>
</feature>
<feature type="binding site" evidence="6">
    <location>
        <position position="810"/>
    </location>
    <ligand>
        <name>Na(+)</name>
        <dbReference type="ChEBI" id="CHEBI:29101"/>
        <label>1</label>
    </ligand>
</feature>
<protein>
    <recommendedName>
        <fullName evidence="8">Transporter</fullName>
    </recommendedName>
</protein>
<keyword evidence="6" id="KW-0479">Metal-binding</keyword>
<feature type="transmembrane region" description="Helical" evidence="10">
    <location>
        <begin position="782"/>
        <end position="807"/>
    </location>
</feature>
<evidence type="ECO:0000256" key="3">
    <source>
        <dbReference type="ARBA" id="ARBA00022692"/>
    </source>
</evidence>
<dbReference type="EMBL" id="JAOTOJ010000004">
    <property type="protein sequence ID" value="KAK9402704.1"/>
    <property type="molecule type" value="Genomic_DNA"/>
</dbReference>
<keyword evidence="6" id="KW-0915">Sodium</keyword>
<accession>A0AAW1BKH1</accession>
<dbReference type="AlphaFoldDB" id="A0AAW1BKH1"/>
<organism evidence="11 12">
    <name type="scientific">Crotalus adamanteus</name>
    <name type="common">Eastern diamondback rattlesnake</name>
    <dbReference type="NCBI Taxonomy" id="8729"/>
    <lineage>
        <taxon>Eukaryota</taxon>
        <taxon>Metazoa</taxon>
        <taxon>Chordata</taxon>
        <taxon>Craniata</taxon>
        <taxon>Vertebrata</taxon>
        <taxon>Euteleostomi</taxon>
        <taxon>Lepidosauria</taxon>
        <taxon>Squamata</taxon>
        <taxon>Bifurcata</taxon>
        <taxon>Unidentata</taxon>
        <taxon>Episquamata</taxon>
        <taxon>Toxicofera</taxon>
        <taxon>Serpentes</taxon>
        <taxon>Colubroidea</taxon>
        <taxon>Viperidae</taxon>
        <taxon>Crotalinae</taxon>
        <taxon>Crotalus</taxon>
    </lineage>
</organism>
<dbReference type="GO" id="GO:0005886">
    <property type="term" value="C:plasma membrane"/>
    <property type="evidence" value="ECO:0007669"/>
    <property type="project" value="TreeGrafter"/>
</dbReference>
<feature type="transmembrane region" description="Helical" evidence="10">
    <location>
        <begin position="958"/>
        <end position="980"/>
    </location>
</feature>
<dbReference type="PROSITE" id="PS50267">
    <property type="entry name" value="NA_NEUROTRAN_SYMP_3"/>
    <property type="match status" value="1"/>
</dbReference>
<dbReference type="Proteomes" id="UP001474421">
    <property type="component" value="Unassembled WGS sequence"/>
</dbReference>
<feature type="compositionally biased region" description="Low complexity" evidence="9">
    <location>
        <begin position="20"/>
        <end position="39"/>
    </location>
</feature>
<evidence type="ECO:0000256" key="10">
    <source>
        <dbReference type="SAM" id="Phobius"/>
    </source>
</evidence>
<dbReference type="PROSITE" id="PS00610">
    <property type="entry name" value="NA_NEUROTRAN_SYMP_1"/>
    <property type="match status" value="1"/>
</dbReference>
<feature type="transmembrane region" description="Helical" evidence="10">
    <location>
        <begin position="869"/>
        <end position="892"/>
    </location>
</feature>
<dbReference type="PANTHER" id="PTHR11616:SF318">
    <property type="entry name" value="TRANSPORTER"/>
    <property type="match status" value="1"/>
</dbReference>
<feature type="compositionally biased region" description="Gly residues" evidence="9">
    <location>
        <begin position="315"/>
        <end position="324"/>
    </location>
</feature>
<feature type="binding site" evidence="6">
    <location>
        <position position="473"/>
    </location>
    <ligand>
        <name>Na(+)</name>
        <dbReference type="ChEBI" id="CHEBI:29101"/>
        <label>1</label>
    </ligand>
</feature>
<comment type="similarity">
    <text evidence="8">Belongs to the sodium:neurotransmitter symporter (SNF) (TC 2.A.22) family.</text>
</comment>
<feature type="disulfide bond" evidence="7">
    <location>
        <begin position="577"/>
        <end position="586"/>
    </location>
</feature>
<feature type="compositionally biased region" description="Low complexity" evidence="9">
    <location>
        <begin position="254"/>
        <end position="268"/>
    </location>
</feature>
<keyword evidence="3 8" id="KW-0812">Transmembrane</keyword>
<feature type="compositionally biased region" description="Pro residues" evidence="9">
    <location>
        <begin position="171"/>
        <end position="180"/>
    </location>
</feature>
<feature type="binding site" evidence="6">
    <location>
        <position position="742"/>
    </location>
    <ligand>
        <name>Na(+)</name>
        <dbReference type="ChEBI" id="CHEBI:29101"/>
        <label>1</label>
    </ligand>
</feature>
<feature type="transmembrane region" description="Helical" evidence="10">
    <location>
        <begin position="497"/>
        <end position="518"/>
    </location>
</feature>
<proteinExistence type="inferred from homology"/>
<evidence type="ECO:0000256" key="1">
    <source>
        <dbReference type="ARBA" id="ARBA00004141"/>
    </source>
</evidence>
<dbReference type="PANTHER" id="PTHR11616">
    <property type="entry name" value="SODIUM/CHLORIDE DEPENDENT TRANSPORTER"/>
    <property type="match status" value="1"/>
</dbReference>
<keyword evidence="8" id="KW-0769">Symport</keyword>